<evidence type="ECO:0000313" key="2">
    <source>
        <dbReference type="Proteomes" id="UP000676194"/>
    </source>
</evidence>
<dbReference type="AlphaFoldDB" id="A0A8E6B2N8"/>
<dbReference type="KEGG" id="tsph:KIH39_15065"/>
<gene>
    <name evidence="1" type="ORF">KIH39_15065</name>
</gene>
<dbReference type="Proteomes" id="UP000676194">
    <property type="component" value="Chromosome"/>
</dbReference>
<protein>
    <recommendedName>
        <fullName evidence="3">PSP1 C-terminal domain-containing protein</fullName>
    </recommendedName>
</protein>
<evidence type="ECO:0008006" key="3">
    <source>
        <dbReference type="Google" id="ProtNLM"/>
    </source>
</evidence>
<proteinExistence type="predicted"/>
<accession>A0A8E6B2N8</accession>
<organism evidence="1 2">
    <name type="scientific">Telmatocola sphagniphila</name>
    <dbReference type="NCBI Taxonomy" id="1123043"/>
    <lineage>
        <taxon>Bacteria</taxon>
        <taxon>Pseudomonadati</taxon>
        <taxon>Planctomycetota</taxon>
        <taxon>Planctomycetia</taxon>
        <taxon>Gemmatales</taxon>
        <taxon>Gemmataceae</taxon>
    </lineage>
</organism>
<dbReference type="EMBL" id="CP074694">
    <property type="protein sequence ID" value="QVL30174.1"/>
    <property type="molecule type" value="Genomic_DNA"/>
</dbReference>
<keyword evidence="2" id="KW-1185">Reference proteome</keyword>
<reference evidence="1" key="1">
    <citation type="submission" date="2021-05" db="EMBL/GenBank/DDBJ databases">
        <title>Complete genome sequence of the cellulolytic planctomycete Telmatocola sphagniphila SP2T and characterization of the first cellulase from planctomycetes.</title>
        <authorList>
            <person name="Rakitin A.L."/>
            <person name="Beletsky A.V."/>
            <person name="Naumoff D.G."/>
            <person name="Kulichevskaya I.S."/>
            <person name="Mardanov A.V."/>
            <person name="Ravin N.V."/>
            <person name="Dedysh S.N."/>
        </authorList>
    </citation>
    <scope>NUCLEOTIDE SEQUENCE</scope>
    <source>
        <strain evidence="1">SP2T</strain>
    </source>
</reference>
<evidence type="ECO:0000313" key="1">
    <source>
        <dbReference type="EMBL" id="QVL30174.1"/>
    </source>
</evidence>
<sequence>MNPRYIISFGKSAFVGVFPASPDCMAPIPRETSVVLQTERGLEYGLVLGTSDAPATAQRLLLRPFNEQDERKKISIEAREKELFSPISEWCNQVLPSRILLDVELLFDDETVLLFGFWSEADLTEELISSFAQCIRMKPLFYDVQSELIVEKQPAGCGKEGCGSSGGGCSSCGDGKSGCSSGSCSRGSVKDPEEFKDYLLKLREKMVSSPPRTPLLG</sequence>
<name>A0A8E6B2N8_9BACT</name>
<dbReference type="RefSeq" id="WP_213494058.1">
    <property type="nucleotide sequence ID" value="NZ_CP074694.1"/>
</dbReference>